<dbReference type="Gene3D" id="2.10.25.10">
    <property type="entry name" value="Laminin"/>
    <property type="match status" value="1"/>
</dbReference>
<dbReference type="SUPFAM" id="SSF57196">
    <property type="entry name" value="EGF/Laminin"/>
    <property type="match status" value="1"/>
</dbReference>
<evidence type="ECO:0000259" key="4">
    <source>
        <dbReference type="PROSITE" id="PS50836"/>
    </source>
</evidence>
<reference evidence="5 6" key="2">
    <citation type="journal article" date="2019" name="G3 (Bethesda)">
        <title>Hybrid Assembly of the Genome of the Entomopathogenic Nematode Steinernema carpocapsae Identifies the X-Chromosome.</title>
        <authorList>
            <person name="Serra L."/>
            <person name="Macchietto M."/>
            <person name="Macias-Munoz A."/>
            <person name="McGill C.J."/>
            <person name="Rodriguez I.M."/>
            <person name="Rodriguez B."/>
            <person name="Murad R."/>
            <person name="Mortazavi A."/>
        </authorList>
    </citation>
    <scope>NUCLEOTIDE SEQUENCE [LARGE SCALE GENOMIC DNA]</scope>
    <source>
        <strain evidence="5 6">ALL</strain>
    </source>
</reference>
<dbReference type="EMBL" id="CM016762">
    <property type="protein sequence ID" value="TMS34613.1"/>
    <property type="molecule type" value="Genomic_DNA"/>
</dbReference>
<gene>
    <name evidence="5" type="ORF">L596_002167</name>
</gene>
<dbReference type="CDD" id="cd09631">
    <property type="entry name" value="DOMON_DOH"/>
    <property type="match status" value="1"/>
</dbReference>
<dbReference type="AlphaFoldDB" id="A0A4V6I7K7"/>
<dbReference type="STRING" id="34508.A0A4V6I7K7"/>
<feature type="domain" description="EGF-like" evidence="3">
    <location>
        <begin position="128"/>
        <end position="168"/>
    </location>
</feature>
<accession>A0A4V6I7K7</accession>
<dbReference type="InterPro" id="IPR000742">
    <property type="entry name" value="EGF"/>
</dbReference>
<comment type="caution">
    <text evidence="1">Lacks conserved residue(s) required for the propagation of feature annotation.</text>
</comment>
<dbReference type="OrthoDB" id="188511at2759"/>
<feature type="compositionally biased region" description="Pro residues" evidence="2">
    <location>
        <begin position="500"/>
        <end position="516"/>
    </location>
</feature>
<dbReference type="CDD" id="cd00054">
    <property type="entry name" value="EGF_CA"/>
    <property type="match status" value="1"/>
</dbReference>
<dbReference type="InterPro" id="IPR045266">
    <property type="entry name" value="DOH_DOMON"/>
</dbReference>
<reference evidence="5 6" key="1">
    <citation type="journal article" date="2015" name="Genome Biol.">
        <title>Comparative genomics of Steinernema reveals deeply conserved gene regulatory networks.</title>
        <authorList>
            <person name="Dillman A.R."/>
            <person name="Macchietto M."/>
            <person name="Porter C.F."/>
            <person name="Rogers A."/>
            <person name="Williams B."/>
            <person name="Antoshechkin I."/>
            <person name="Lee M.M."/>
            <person name="Goodwin Z."/>
            <person name="Lu X."/>
            <person name="Lewis E.E."/>
            <person name="Goodrich-Blair H."/>
            <person name="Stock S.P."/>
            <person name="Adams B.J."/>
            <person name="Sternberg P.W."/>
            <person name="Mortazavi A."/>
        </authorList>
    </citation>
    <scope>NUCLEOTIDE SEQUENCE [LARGE SCALE GENOMIC DNA]</scope>
    <source>
        <strain evidence="5 6">ALL</strain>
    </source>
</reference>
<protein>
    <recommendedName>
        <fullName evidence="7">EGF-like domain-containing protein</fullName>
    </recommendedName>
</protein>
<comment type="caution">
    <text evidence="5">The sequence shown here is derived from an EMBL/GenBank/DDBJ whole genome shotgun (WGS) entry which is preliminary data.</text>
</comment>
<dbReference type="PANTHER" id="PTHR46901:SF2">
    <property type="entry name" value="GH04942P"/>
    <property type="match status" value="1"/>
</dbReference>
<evidence type="ECO:0000313" key="6">
    <source>
        <dbReference type="Proteomes" id="UP000298663"/>
    </source>
</evidence>
<dbReference type="InterPro" id="IPR005018">
    <property type="entry name" value="DOMON_domain"/>
</dbReference>
<evidence type="ECO:0000259" key="3">
    <source>
        <dbReference type="PROSITE" id="PS50026"/>
    </source>
</evidence>
<feature type="compositionally biased region" description="Pro residues" evidence="2">
    <location>
        <begin position="524"/>
        <end position="536"/>
    </location>
</feature>
<feature type="disulfide bond" evidence="1">
    <location>
        <begin position="158"/>
        <end position="167"/>
    </location>
</feature>
<dbReference type="Pfam" id="PF03351">
    <property type="entry name" value="DOMON"/>
    <property type="match status" value="1"/>
</dbReference>
<name>A0A4V6I7K7_STECR</name>
<proteinExistence type="predicted"/>
<evidence type="ECO:0000313" key="5">
    <source>
        <dbReference type="EMBL" id="TMS34613.1"/>
    </source>
</evidence>
<dbReference type="PROSITE" id="PS50026">
    <property type="entry name" value="EGF_3"/>
    <property type="match status" value="1"/>
</dbReference>
<keyword evidence="1" id="KW-1015">Disulfide bond</keyword>
<dbReference type="EMBL" id="AZBU02000001">
    <property type="protein sequence ID" value="TMS34613.1"/>
    <property type="molecule type" value="Genomic_DNA"/>
</dbReference>
<sequence length="629" mass="71009">MFFIGEKYNFTWRMQYPHQGGYRITLIDQNFKLVEQLAPTKGENFTGLDDQTAQTQAITFTKPCSKCTVVLERQALEWGKNYIFHTCADVAVVEKDAIDERNRCTDQGEFTDGKCVCEGHFSGDRCQYKNDCAKDDDCMNGGNCVEEHSSLVKKTCFCAFGFFGPTCDRSFDAPQEEEPCFNYKYGKGGDNANYEEYGLFNKKCYKKTQVNPTDFIYSRVVDDEVEIVLDYKASTWVSIGWRPLNLDPSCRLFPDLEGSHRAKRASERVFPVVRANATESDSKDNPILFEEIDTKIPAMPPPDMPKSNGFVKSAIEAPLHPMDCTDIIVGAVRDGRSRINDMYTRDRSTPLIDTWFDGEESLSAAYGIEQDGRTIVSFRRKIAEIEPSDHPLGPDKMFVIWAKGQEPNQYRHSVKSAIETGKIKDKDFYRVDQLKYHGSINRGVYPIEFVAKELMPQRGRPFMIRRPKPTTTETPLVAKNVDQRIEVAQESRPISKPQPAVVPEPHPAQPPQPGPQPQLQHQPPLQPQPQPEPQPEPEPKPRAEPEPEPAPKLDNSVETEAEPVPVVVVPHRHSIPVIEQEPKQNSIVSAEGSSIVRHEDYESSSSAVRFAGLAKSFLFLVCSLPFLTL</sequence>
<dbReference type="PROSITE" id="PS50836">
    <property type="entry name" value="DOMON"/>
    <property type="match status" value="1"/>
</dbReference>
<keyword evidence="6" id="KW-1185">Reference proteome</keyword>
<feature type="compositionally biased region" description="Basic and acidic residues" evidence="2">
    <location>
        <begin position="537"/>
        <end position="551"/>
    </location>
</feature>
<feature type="region of interest" description="Disordered" evidence="2">
    <location>
        <begin position="488"/>
        <end position="558"/>
    </location>
</feature>
<dbReference type="Proteomes" id="UP000298663">
    <property type="component" value="Chromosome X"/>
</dbReference>
<feature type="domain" description="DOMON" evidence="4">
    <location>
        <begin position="273"/>
        <end position="404"/>
    </location>
</feature>
<dbReference type="PROSITE" id="PS00022">
    <property type="entry name" value="EGF_1"/>
    <property type="match status" value="2"/>
</dbReference>
<dbReference type="PROSITE" id="PS01186">
    <property type="entry name" value="EGF_2"/>
    <property type="match status" value="1"/>
</dbReference>
<keyword evidence="1" id="KW-0245">EGF-like domain</keyword>
<evidence type="ECO:0000256" key="1">
    <source>
        <dbReference type="PROSITE-ProRule" id="PRU00076"/>
    </source>
</evidence>
<dbReference type="PANTHER" id="PTHR46901">
    <property type="entry name" value="GH04942P"/>
    <property type="match status" value="1"/>
</dbReference>
<evidence type="ECO:0000256" key="2">
    <source>
        <dbReference type="SAM" id="MobiDB-lite"/>
    </source>
</evidence>
<evidence type="ECO:0008006" key="7">
    <source>
        <dbReference type="Google" id="ProtNLM"/>
    </source>
</evidence>
<organism evidence="5 6">
    <name type="scientific">Steinernema carpocapsae</name>
    <name type="common">Entomopathogenic nematode</name>
    <dbReference type="NCBI Taxonomy" id="34508"/>
    <lineage>
        <taxon>Eukaryota</taxon>
        <taxon>Metazoa</taxon>
        <taxon>Ecdysozoa</taxon>
        <taxon>Nematoda</taxon>
        <taxon>Chromadorea</taxon>
        <taxon>Rhabditida</taxon>
        <taxon>Tylenchina</taxon>
        <taxon>Panagrolaimomorpha</taxon>
        <taxon>Strongyloidoidea</taxon>
        <taxon>Steinernematidae</taxon>
        <taxon>Steinernema</taxon>
    </lineage>
</organism>